<feature type="region of interest" description="Disordered" evidence="1">
    <location>
        <begin position="89"/>
        <end position="153"/>
    </location>
</feature>
<dbReference type="Gene3D" id="1.20.272.10">
    <property type="match status" value="1"/>
</dbReference>
<dbReference type="InterPro" id="IPR008921">
    <property type="entry name" value="DNA_pol3_clamp-load_cplx_C"/>
</dbReference>
<keyword evidence="3" id="KW-1185">Reference proteome</keyword>
<dbReference type="Pfam" id="PF21960">
    <property type="entry name" value="RCF1-5-like_lid"/>
    <property type="match status" value="1"/>
</dbReference>
<dbReference type="SUPFAM" id="SSF52540">
    <property type="entry name" value="P-loop containing nucleoside triphosphate hydrolases"/>
    <property type="match status" value="1"/>
</dbReference>
<feature type="compositionally biased region" description="Pro residues" evidence="1">
    <location>
        <begin position="129"/>
        <end position="151"/>
    </location>
</feature>
<gene>
    <name evidence="2" type="ORF">QJS04_geneDACA008814</name>
</gene>
<evidence type="ECO:0000256" key="1">
    <source>
        <dbReference type="SAM" id="MobiDB-lite"/>
    </source>
</evidence>
<dbReference type="GO" id="GO:0003677">
    <property type="term" value="F:DNA binding"/>
    <property type="evidence" value="ECO:0007669"/>
    <property type="project" value="InterPro"/>
</dbReference>
<feature type="compositionally biased region" description="Basic and acidic residues" evidence="1">
    <location>
        <begin position="21"/>
        <end position="33"/>
    </location>
</feature>
<dbReference type="Gene3D" id="3.40.50.300">
    <property type="entry name" value="P-loop containing nucleotide triphosphate hydrolases"/>
    <property type="match status" value="1"/>
</dbReference>
<feature type="region of interest" description="Disordered" evidence="1">
    <location>
        <begin position="1"/>
        <end position="36"/>
    </location>
</feature>
<dbReference type="Gene3D" id="1.10.8.60">
    <property type="match status" value="1"/>
</dbReference>
<reference evidence="2" key="2">
    <citation type="submission" date="2023-06" db="EMBL/GenBank/DDBJ databases">
        <authorList>
            <person name="Ma L."/>
            <person name="Liu K.-W."/>
            <person name="Li Z."/>
            <person name="Hsiao Y.-Y."/>
            <person name="Qi Y."/>
            <person name="Fu T."/>
            <person name="Tang G."/>
            <person name="Zhang D."/>
            <person name="Sun W.-H."/>
            <person name="Liu D.-K."/>
            <person name="Li Y."/>
            <person name="Chen G.-Z."/>
            <person name="Liu X.-D."/>
            <person name="Liao X.-Y."/>
            <person name="Jiang Y.-T."/>
            <person name="Yu X."/>
            <person name="Hao Y."/>
            <person name="Huang J."/>
            <person name="Zhao X.-W."/>
            <person name="Ke S."/>
            <person name="Chen Y.-Y."/>
            <person name="Wu W.-L."/>
            <person name="Hsu J.-L."/>
            <person name="Lin Y.-F."/>
            <person name="Huang M.-D."/>
            <person name="Li C.-Y."/>
            <person name="Huang L."/>
            <person name="Wang Z.-W."/>
            <person name="Zhao X."/>
            <person name="Zhong W.-Y."/>
            <person name="Peng D.-H."/>
            <person name="Ahmad S."/>
            <person name="Lan S."/>
            <person name="Zhang J.-S."/>
            <person name="Tsai W.-C."/>
            <person name="Van De Peer Y."/>
            <person name="Liu Z.-J."/>
        </authorList>
    </citation>
    <scope>NUCLEOTIDE SEQUENCE</scope>
    <source>
        <strain evidence="2">SCP</strain>
        <tissue evidence="2">Leaves</tissue>
    </source>
</reference>
<protein>
    <recommendedName>
        <fullName evidence="4">Replication factor C subunit 3</fullName>
    </recommendedName>
</protein>
<dbReference type="GO" id="GO:0005634">
    <property type="term" value="C:nucleus"/>
    <property type="evidence" value="ECO:0007669"/>
    <property type="project" value="TreeGrafter"/>
</dbReference>
<dbReference type="PANTHER" id="PTHR11669:SF52">
    <property type="entry name" value="OS10G0574500 PROTEIN"/>
    <property type="match status" value="1"/>
</dbReference>
<evidence type="ECO:0000313" key="2">
    <source>
        <dbReference type="EMBL" id="KAK1262416.1"/>
    </source>
</evidence>
<evidence type="ECO:0000313" key="3">
    <source>
        <dbReference type="Proteomes" id="UP001179952"/>
    </source>
</evidence>
<comment type="caution">
    <text evidence="2">The sequence shown here is derived from an EMBL/GenBank/DDBJ whole genome shotgun (WGS) entry which is preliminary data.</text>
</comment>
<dbReference type="PANTHER" id="PTHR11669">
    <property type="entry name" value="REPLICATION FACTOR C / DNA POLYMERASE III GAMMA-TAU SUBUNIT"/>
    <property type="match status" value="1"/>
</dbReference>
<dbReference type="GO" id="GO:0005663">
    <property type="term" value="C:DNA replication factor C complex"/>
    <property type="evidence" value="ECO:0007669"/>
    <property type="project" value="TreeGrafter"/>
</dbReference>
<dbReference type="SUPFAM" id="SSF48019">
    <property type="entry name" value="post-AAA+ oligomerization domain-like"/>
    <property type="match status" value="1"/>
</dbReference>
<dbReference type="GO" id="GO:0003689">
    <property type="term" value="F:DNA clamp loader activity"/>
    <property type="evidence" value="ECO:0007669"/>
    <property type="project" value="TreeGrafter"/>
</dbReference>
<reference evidence="2" key="1">
    <citation type="journal article" date="2023" name="Nat. Commun.">
        <title>Diploid and tetraploid genomes of Acorus and the evolution of monocots.</title>
        <authorList>
            <person name="Ma L."/>
            <person name="Liu K.W."/>
            <person name="Li Z."/>
            <person name="Hsiao Y.Y."/>
            <person name="Qi Y."/>
            <person name="Fu T."/>
            <person name="Tang G.D."/>
            <person name="Zhang D."/>
            <person name="Sun W.H."/>
            <person name="Liu D.K."/>
            <person name="Li Y."/>
            <person name="Chen G.Z."/>
            <person name="Liu X.D."/>
            <person name="Liao X.Y."/>
            <person name="Jiang Y.T."/>
            <person name="Yu X."/>
            <person name="Hao Y."/>
            <person name="Huang J."/>
            <person name="Zhao X.W."/>
            <person name="Ke S."/>
            <person name="Chen Y.Y."/>
            <person name="Wu W.L."/>
            <person name="Hsu J.L."/>
            <person name="Lin Y.F."/>
            <person name="Huang M.D."/>
            <person name="Li C.Y."/>
            <person name="Huang L."/>
            <person name="Wang Z.W."/>
            <person name="Zhao X."/>
            <person name="Zhong W.Y."/>
            <person name="Peng D.H."/>
            <person name="Ahmad S."/>
            <person name="Lan S."/>
            <person name="Zhang J.S."/>
            <person name="Tsai W.C."/>
            <person name="Van de Peer Y."/>
            <person name="Liu Z.J."/>
        </authorList>
    </citation>
    <scope>NUCLEOTIDE SEQUENCE</scope>
    <source>
        <strain evidence="2">SCP</strain>
    </source>
</reference>
<dbReference type="GO" id="GO:0006261">
    <property type="term" value="P:DNA-templated DNA replication"/>
    <property type="evidence" value="ECO:0007669"/>
    <property type="project" value="TreeGrafter"/>
</dbReference>
<dbReference type="InterPro" id="IPR027417">
    <property type="entry name" value="P-loop_NTPase"/>
</dbReference>
<sequence length="567" mass="64764">MAGAFRPRRRRSSVTLNDALTEERLDEHNRRSSTEVSPYYKGLLPWLPKLSPDGESHGGTYASSTGRSFATVFVKIQELGTSCFRRKVDAGSRPDAVVSTHRRSITPPPRLPAWPVEGKPLSESDKSLPAPPSPPPPPPMPPPISPPPPPAEMDEIVEVRTDGQGEAVVKEREFVWADIYRPKALKDFICNRDKAEQLRQMAAQHEFSHLIFEGSSGVGKRTMIRALLREVFGVEKLMTKDEVKVFELKGEAVPYIKVNMKKSSQHIEINLHELCGHEKHVITELMKESYENGKLCCHIIVLYEADKISTDAQHYIHWLMQKYDGCLKIIFSCSNVSRLQTIQVICKVIKLLPPSYDEIVEVLEFIAKKEGIELPHQLAEKIAKQSKQNLRQAIRSFEATWQLSYPFMEDQPIITGWEEDIANIAKNIIEEQSPKQLYIIRGKLKNLIDHDVAPDFIFNRLVLELKNHLDVQYHTRVDILHKEFISRADRHIFDGERSLVNPCSTENFSKKSHDSLKKNALHFMWIEELTAKFMSFYKARITKEAESSEGGTRRGYATICKSSFQEL</sequence>
<dbReference type="Proteomes" id="UP001179952">
    <property type="component" value="Unassembled WGS sequence"/>
</dbReference>
<dbReference type="CDD" id="cd00009">
    <property type="entry name" value="AAA"/>
    <property type="match status" value="1"/>
</dbReference>
<dbReference type="FunFam" id="1.10.8.60:FF:000030">
    <property type="entry name" value="replication factor C subunit 3"/>
    <property type="match status" value="1"/>
</dbReference>
<dbReference type="EMBL" id="JAUJYN010000010">
    <property type="protein sequence ID" value="KAK1262416.1"/>
    <property type="molecule type" value="Genomic_DNA"/>
</dbReference>
<organism evidence="2 3">
    <name type="scientific">Acorus gramineus</name>
    <name type="common">Dwarf sweet flag</name>
    <dbReference type="NCBI Taxonomy" id="55184"/>
    <lineage>
        <taxon>Eukaryota</taxon>
        <taxon>Viridiplantae</taxon>
        <taxon>Streptophyta</taxon>
        <taxon>Embryophyta</taxon>
        <taxon>Tracheophyta</taxon>
        <taxon>Spermatophyta</taxon>
        <taxon>Magnoliopsida</taxon>
        <taxon>Liliopsida</taxon>
        <taxon>Acoraceae</taxon>
        <taxon>Acorus</taxon>
    </lineage>
</organism>
<dbReference type="InterPro" id="IPR050238">
    <property type="entry name" value="DNA_Rep/Repair_Clamp_Loader"/>
</dbReference>
<accession>A0AAV9AEJ2</accession>
<name>A0AAV9AEJ2_ACOGR</name>
<dbReference type="GO" id="GO:0006281">
    <property type="term" value="P:DNA repair"/>
    <property type="evidence" value="ECO:0007669"/>
    <property type="project" value="TreeGrafter"/>
</dbReference>
<proteinExistence type="predicted"/>
<dbReference type="AlphaFoldDB" id="A0AAV9AEJ2"/>
<feature type="compositionally biased region" description="Basic residues" evidence="1">
    <location>
        <begin position="1"/>
        <end position="12"/>
    </location>
</feature>
<evidence type="ECO:0008006" key="4">
    <source>
        <dbReference type="Google" id="ProtNLM"/>
    </source>
</evidence>